<organism evidence="7 8">
    <name type="scientific">Cyclotella atomus</name>
    <dbReference type="NCBI Taxonomy" id="382360"/>
    <lineage>
        <taxon>Eukaryota</taxon>
        <taxon>Sar</taxon>
        <taxon>Stramenopiles</taxon>
        <taxon>Ochrophyta</taxon>
        <taxon>Bacillariophyta</taxon>
        <taxon>Coscinodiscophyceae</taxon>
        <taxon>Thalassiosirophycidae</taxon>
        <taxon>Stephanodiscales</taxon>
        <taxon>Stephanodiscaceae</taxon>
        <taxon>Cyclotella</taxon>
    </lineage>
</organism>
<protein>
    <recommendedName>
        <fullName evidence="6">MYND-type domain-containing protein</fullName>
    </recommendedName>
</protein>
<evidence type="ECO:0000256" key="5">
    <source>
        <dbReference type="SAM" id="MobiDB-lite"/>
    </source>
</evidence>
<reference evidence="7 8" key="1">
    <citation type="submission" date="2024-10" db="EMBL/GenBank/DDBJ databases">
        <title>Updated reference genomes for cyclostephanoid diatoms.</title>
        <authorList>
            <person name="Roberts W.R."/>
            <person name="Alverson A.J."/>
        </authorList>
    </citation>
    <scope>NUCLEOTIDE SEQUENCE [LARGE SCALE GENOMIC DNA]</scope>
    <source>
        <strain evidence="7 8">AJA010-31</strain>
    </source>
</reference>
<keyword evidence="1" id="KW-0479">Metal-binding</keyword>
<sequence length="275" mass="30803">MLFSMPWSKNATNGDDGFCLTSCDPCGTFGGDVTKLKEHVNDTDNTTLSTHSPSRDSQQSSNNNTLENVLIAENDATAQSSHSPTREIYNADELEGVEASACENIRYIIEDATLCVVDGVCCRRTCDDNDHNSLLPETCGGARRDLQRRRRERARKQSQLCCTVISWGPDDEEDISVLQDPLLEESEYDGGLNRGLGGAPEHSVVSQDIMHTPKHRNSFRNKHDKCCAYCGVTKEEANHRMKICSRCRSTYYCSEDCQSEDWYNTHRTTCVPVEN</sequence>
<name>A0ABD3NFG3_9STRA</name>
<dbReference type="EMBL" id="JALLPJ020001182">
    <property type="protein sequence ID" value="KAL3774693.1"/>
    <property type="molecule type" value="Genomic_DNA"/>
</dbReference>
<dbReference type="InterPro" id="IPR002893">
    <property type="entry name" value="Znf_MYND"/>
</dbReference>
<dbReference type="Pfam" id="PF01753">
    <property type="entry name" value="zf-MYND"/>
    <property type="match status" value="1"/>
</dbReference>
<dbReference type="SUPFAM" id="SSF144232">
    <property type="entry name" value="HIT/MYND zinc finger-like"/>
    <property type="match status" value="1"/>
</dbReference>
<dbReference type="AlphaFoldDB" id="A0ABD3NFG3"/>
<evidence type="ECO:0000256" key="3">
    <source>
        <dbReference type="ARBA" id="ARBA00022833"/>
    </source>
</evidence>
<keyword evidence="8" id="KW-1185">Reference proteome</keyword>
<dbReference type="Proteomes" id="UP001530400">
    <property type="component" value="Unassembled WGS sequence"/>
</dbReference>
<evidence type="ECO:0000256" key="4">
    <source>
        <dbReference type="PROSITE-ProRule" id="PRU00134"/>
    </source>
</evidence>
<comment type="caution">
    <text evidence="7">The sequence shown here is derived from an EMBL/GenBank/DDBJ whole genome shotgun (WGS) entry which is preliminary data.</text>
</comment>
<feature type="domain" description="MYND-type" evidence="6">
    <location>
        <begin position="227"/>
        <end position="270"/>
    </location>
</feature>
<gene>
    <name evidence="7" type="ORF">ACHAWO_002556</name>
</gene>
<evidence type="ECO:0000259" key="6">
    <source>
        <dbReference type="PROSITE" id="PS50865"/>
    </source>
</evidence>
<keyword evidence="3" id="KW-0862">Zinc</keyword>
<dbReference type="GO" id="GO:0008270">
    <property type="term" value="F:zinc ion binding"/>
    <property type="evidence" value="ECO:0007669"/>
    <property type="project" value="UniProtKB-KW"/>
</dbReference>
<evidence type="ECO:0000256" key="2">
    <source>
        <dbReference type="ARBA" id="ARBA00022771"/>
    </source>
</evidence>
<accession>A0ABD3NFG3</accession>
<feature type="region of interest" description="Disordered" evidence="5">
    <location>
        <begin position="43"/>
        <end position="62"/>
    </location>
</feature>
<dbReference type="PROSITE" id="PS50865">
    <property type="entry name" value="ZF_MYND_2"/>
    <property type="match status" value="1"/>
</dbReference>
<evidence type="ECO:0000313" key="7">
    <source>
        <dbReference type="EMBL" id="KAL3774693.1"/>
    </source>
</evidence>
<proteinExistence type="predicted"/>
<keyword evidence="2 4" id="KW-0863">Zinc-finger</keyword>
<evidence type="ECO:0000256" key="1">
    <source>
        <dbReference type="ARBA" id="ARBA00022723"/>
    </source>
</evidence>
<dbReference type="Gene3D" id="6.10.140.2220">
    <property type="match status" value="1"/>
</dbReference>
<evidence type="ECO:0000313" key="8">
    <source>
        <dbReference type="Proteomes" id="UP001530400"/>
    </source>
</evidence>